<organism evidence="3 4">
    <name type="scientific">Pleurostoma richardsiae</name>
    <dbReference type="NCBI Taxonomy" id="41990"/>
    <lineage>
        <taxon>Eukaryota</taxon>
        <taxon>Fungi</taxon>
        <taxon>Dikarya</taxon>
        <taxon>Ascomycota</taxon>
        <taxon>Pezizomycotina</taxon>
        <taxon>Sordariomycetes</taxon>
        <taxon>Sordariomycetidae</taxon>
        <taxon>Calosphaeriales</taxon>
        <taxon>Pleurostomataceae</taxon>
        <taxon>Pleurostoma</taxon>
    </lineage>
</organism>
<feature type="transmembrane region" description="Helical" evidence="2">
    <location>
        <begin position="59"/>
        <end position="78"/>
    </location>
</feature>
<keyword evidence="2" id="KW-1133">Transmembrane helix</keyword>
<proteinExistence type="predicted"/>
<sequence>MASSKKAIGRRAKASSSDTPPQPFKRAPGALAPFSKTLSKEHVYIAHIDSKPSNFKKKIFLVPVLLNVSIVLLFMWRAYHAGPYYFKLLATTLGYPNEATVVAADSSWASLAKTVLRRSLTFLLDFILFVFVWPWPVEFCLGQAHGNPVSWRWNVGFRDKEIYVRRSRTWDRGLGDVVANPSARTALLSTVATAISPMYLQEKTGYLTMNGQWDLDWAAMVHATSLIDEGTLTLDAFQTLVLAFHEDYGWMCLDTRVGENAQEDERRRQVLAFRDALASVGKEDLFFRWIEIVQFEASRPGGFGPEKQDEVAKSIRDLFASEGVDFDDFWKQSVGSEGPAGM</sequence>
<accession>A0AA38RUG0</accession>
<comment type="caution">
    <text evidence="3">The sequence shown here is derived from an EMBL/GenBank/DDBJ whole genome shotgun (WGS) entry which is preliminary data.</text>
</comment>
<evidence type="ECO:0000313" key="3">
    <source>
        <dbReference type="EMBL" id="KAJ9148703.1"/>
    </source>
</evidence>
<evidence type="ECO:0000256" key="2">
    <source>
        <dbReference type="SAM" id="Phobius"/>
    </source>
</evidence>
<evidence type="ECO:0000256" key="1">
    <source>
        <dbReference type="SAM" id="MobiDB-lite"/>
    </source>
</evidence>
<gene>
    <name evidence="3" type="ORF">NKR23_g4766</name>
</gene>
<feature type="region of interest" description="Disordered" evidence="1">
    <location>
        <begin position="1"/>
        <end position="30"/>
    </location>
</feature>
<keyword evidence="2" id="KW-0472">Membrane</keyword>
<evidence type="ECO:0000313" key="4">
    <source>
        <dbReference type="Proteomes" id="UP001174694"/>
    </source>
</evidence>
<reference evidence="3" key="1">
    <citation type="submission" date="2022-07" db="EMBL/GenBank/DDBJ databases">
        <title>Fungi with potential for degradation of polypropylene.</title>
        <authorList>
            <person name="Gostincar C."/>
        </authorList>
    </citation>
    <scope>NUCLEOTIDE SEQUENCE</scope>
    <source>
        <strain evidence="3">EXF-13308</strain>
    </source>
</reference>
<keyword evidence="4" id="KW-1185">Reference proteome</keyword>
<dbReference type="EMBL" id="JANBVO010000012">
    <property type="protein sequence ID" value="KAJ9148703.1"/>
    <property type="molecule type" value="Genomic_DNA"/>
</dbReference>
<protein>
    <submittedName>
        <fullName evidence="3">KRR1 small subunit processome component protein</fullName>
    </submittedName>
</protein>
<dbReference type="Proteomes" id="UP001174694">
    <property type="component" value="Unassembled WGS sequence"/>
</dbReference>
<dbReference type="AlphaFoldDB" id="A0AA38RUG0"/>
<name>A0AA38RUG0_9PEZI</name>
<keyword evidence="2" id="KW-0812">Transmembrane</keyword>